<comment type="caution">
    <text evidence="1">The sequence shown here is derived from an EMBL/GenBank/DDBJ whole genome shotgun (WGS) entry which is preliminary data.</text>
</comment>
<keyword evidence="2" id="KW-1185">Reference proteome</keyword>
<protein>
    <submittedName>
        <fullName evidence="1">Phosphoglycerate mutase pmu1</fullName>
    </submittedName>
</protein>
<evidence type="ECO:0000313" key="2">
    <source>
        <dbReference type="Proteomes" id="UP001177260"/>
    </source>
</evidence>
<gene>
    <name evidence="1" type="primary">PMU1</name>
    <name evidence="1" type="ORF">N8T08_001393</name>
</gene>
<proteinExistence type="predicted"/>
<dbReference type="Proteomes" id="UP001177260">
    <property type="component" value="Unassembled WGS sequence"/>
</dbReference>
<reference evidence="1 2" key="1">
    <citation type="journal article" date="2023" name="ACS Omega">
        <title>Identification of the Neoaspergillic Acid Biosynthesis Gene Cluster by Establishing an In Vitro CRISPR-Ribonucleoprotein Genetic System in Aspergillus melleus.</title>
        <authorList>
            <person name="Yuan B."/>
            <person name="Grau M.F."/>
            <person name="Murata R.M."/>
            <person name="Torok T."/>
            <person name="Venkateswaran K."/>
            <person name="Stajich J.E."/>
            <person name="Wang C.C.C."/>
        </authorList>
    </citation>
    <scope>NUCLEOTIDE SEQUENCE [LARGE SCALE GENOMIC DNA]</scope>
    <source>
        <strain evidence="1 2">IMV 1140</strain>
    </source>
</reference>
<sequence length="376" mass="42587">MATFSFSSATQRRRYRPLLEPGTTESWHTHPVVRYCNRFFRITVVIPVLLVITLLVAGLFMMAEARSDESHLEFFTVPGFFLQDDPGTDPDTFDYVSSNFGLISRPYDTDRDFDPEGKKTQWQRLAHHIDLLNENSGPNTSYKLLFLGRHGEGFHNVAEQKYGTELWDCYWSLQDGDENGTWVDSRLTKLGESQAETAHRAWLSQIEAGIPAPQSYYASPLNRCLATASITFKGTGLPLTEPFKPLLKELLRETIGLHTCDSRSSKSAIIAEYPLVRFEEGFAEEDPLYDPDLRESDTARDVRFRDLFQDIFGHDENTYLSLTAHSGAITSMLQVVGHRRFALATGGVIPVLVRAERVKGPLPVWEVDDWTGKPEC</sequence>
<organism evidence="1 2">
    <name type="scientific">Aspergillus melleus</name>
    <dbReference type="NCBI Taxonomy" id="138277"/>
    <lineage>
        <taxon>Eukaryota</taxon>
        <taxon>Fungi</taxon>
        <taxon>Dikarya</taxon>
        <taxon>Ascomycota</taxon>
        <taxon>Pezizomycotina</taxon>
        <taxon>Eurotiomycetes</taxon>
        <taxon>Eurotiomycetidae</taxon>
        <taxon>Eurotiales</taxon>
        <taxon>Aspergillaceae</taxon>
        <taxon>Aspergillus</taxon>
        <taxon>Aspergillus subgen. Circumdati</taxon>
    </lineage>
</organism>
<name>A0ACC3B9T9_9EURO</name>
<accession>A0ACC3B9T9</accession>
<dbReference type="EMBL" id="JAOPJF010000012">
    <property type="protein sequence ID" value="KAK1147316.1"/>
    <property type="molecule type" value="Genomic_DNA"/>
</dbReference>
<evidence type="ECO:0000313" key="1">
    <source>
        <dbReference type="EMBL" id="KAK1147316.1"/>
    </source>
</evidence>